<keyword evidence="3" id="KW-1185">Reference proteome</keyword>
<evidence type="ECO:0000313" key="3">
    <source>
        <dbReference type="Proteomes" id="UP000789396"/>
    </source>
</evidence>
<accession>A0A9N9JYM3</accession>
<evidence type="ECO:0000313" key="2">
    <source>
        <dbReference type="EMBL" id="CAG8803687.1"/>
    </source>
</evidence>
<feature type="compositionally biased region" description="Basic residues" evidence="1">
    <location>
        <begin position="166"/>
        <end position="175"/>
    </location>
</feature>
<evidence type="ECO:0000256" key="1">
    <source>
        <dbReference type="SAM" id="MobiDB-lite"/>
    </source>
</evidence>
<name>A0A9N9JYM3_9GLOM</name>
<comment type="caution">
    <text evidence="2">The sequence shown here is derived from an EMBL/GenBank/DDBJ whole genome shotgun (WGS) entry which is preliminary data.</text>
</comment>
<dbReference type="AlphaFoldDB" id="A0A9N9JYM3"/>
<feature type="non-terminal residue" evidence="2">
    <location>
        <position position="191"/>
    </location>
</feature>
<proteinExistence type="predicted"/>
<dbReference type="EMBL" id="CAJVPZ010075181">
    <property type="protein sequence ID" value="CAG8803687.1"/>
    <property type="molecule type" value="Genomic_DNA"/>
</dbReference>
<gene>
    <name evidence="2" type="ORF">RFULGI_LOCUS18001</name>
</gene>
<organism evidence="2 3">
    <name type="scientific">Racocetra fulgida</name>
    <dbReference type="NCBI Taxonomy" id="60492"/>
    <lineage>
        <taxon>Eukaryota</taxon>
        <taxon>Fungi</taxon>
        <taxon>Fungi incertae sedis</taxon>
        <taxon>Mucoromycota</taxon>
        <taxon>Glomeromycotina</taxon>
        <taxon>Glomeromycetes</taxon>
        <taxon>Diversisporales</taxon>
        <taxon>Gigasporaceae</taxon>
        <taxon>Racocetra</taxon>
    </lineage>
</organism>
<feature type="region of interest" description="Disordered" evidence="1">
    <location>
        <begin position="165"/>
        <end position="191"/>
    </location>
</feature>
<sequence length="191" mass="21799">TNQDLLSVRLRRVPIMDKDTISDEIKWAFDGQSGRDVEPEPVRETVEEKTGNPYINRSQNSELREATEIEQDTYMAMVDAPLETAPTQLNMHNEEIVLPNNLELTSATPIDANKENIAPAGPIRNEEEKDKINNNTLHEQSLLLNNGTTNIIQPEVDDGFTEVTYNKKKKKKDKKDRREILAPYKKPKTSQ</sequence>
<protein>
    <submittedName>
        <fullName evidence="2">12723_t:CDS:1</fullName>
    </submittedName>
</protein>
<dbReference type="Proteomes" id="UP000789396">
    <property type="component" value="Unassembled WGS sequence"/>
</dbReference>
<reference evidence="2" key="1">
    <citation type="submission" date="2021-06" db="EMBL/GenBank/DDBJ databases">
        <authorList>
            <person name="Kallberg Y."/>
            <person name="Tangrot J."/>
            <person name="Rosling A."/>
        </authorList>
    </citation>
    <scope>NUCLEOTIDE SEQUENCE</scope>
    <source>
        <strain evidence="2">IN212</strain>
    </source>
</reference>